<feature type="non-terminal residue" evidence="1">
    <location>
        <position position="1"/>
    </location>
</feature>
<protein>
    <submittedName>
        <fullName evidence="1">Uncharacterized protein</fullName>
    </submittedName>
</protein>
<evidence type="ECO:0000313" key="1">
    <source>
        <dbReference type="EMBL" id="KAG0000269.1"/>
    </source>
</evidence>
<evidence type="ECO:0000313" key="2">
    <source>
        <dbReference type="Proteomes" id="UP000703661"/>
    </source>
</evidence>
<organism evidence="1 2">
    <name type="scientific">Entomortierella chlamydospora</name>
    <dbReference type="NCBI Taxonomy" id="101097"/>
    <lineage>
        <taxon>Eukaryota</taxon>
        <taxon>Fungi</taxon>
        <taxon>Fungi incertae sedis</taxon>
        <taxon>Mucoromycota</taxon>
        <taxon>Mortierellomycotina</taxon>
        <taxon>Mortierellomycetes</taxon>
        <taxon>Mortierellales</taxon>
        <taxon>Mortierellaceae</taxon>
        <taxon>Entomortierella</taxon>
    </lineage>
</organism>
<reference evidence="1" key="1">
    <citation type="journal article" date="2020" name="Fungal Divers.">
        <title>Resolving the Mortierellaceae phylogeny through synthesis of multi-gene phylogenetics and phylogenomics.</title>
        <authorList>
            <person name="Vandepol N."/>
            <person name="Liber J."/>
            <person name="Desiro A."/>
            <person name="Na H."/>
            <person name="Kennedy M."/>
            <person name="Barry K."/>
            <person name="Grigoriev I.V."/>
            <person name="Miller A.N."/>
            <person name="O'Donnell K."/>
            <person name="Stajich J.E."/>
            <person name="Bonito G."/>
        </authorList>
    </citation>
    <scope>NUCLEOTIDE SEQUENCE</scope>
    <source>
        <strain evidence="1">NRRL 2769</strain>
    </source>
</reference>
<name>A0A9P6MHZ6_9FUNG</name>
<dbReference type="AlphaFoldDB" id="A0A9P6MHZ6"/>
<proteinExistence type="predicted"/>
<accession>A0A9P6MHZ6</accession>
<sequence length="56" mass="5931">PSLVSEQEYIDGVLGQHESKDVATASAGMGAQETFDDRALSALDTATRIAKTYPCD</sequence>
<gene>
    <name evidence="1" type="ORF">BGZ80_006392</name>
</gene>
<keyword evidence="2" id="KW-1185">Reference proteome</keyword>
<feature type="non-terminal residue" evidence="1">
    <location>
        <position position="56"/>
    </location>
</feature>
<comment type="caution">
    <text evidence="1">The sequence shown here is derived from an EMBL/GenBank/DDBJ whole genome shotgun (WGS) entry which is preliminary data.</text>
</comment>
<dbReference type="Proteomes" id="UP000703661">
    <property type="component" value="Unassembled WGS sequence"/>
</dbReference>
<dbReference type="EMBL" id="JAAAID010003156">
    <property type="protein sequence ID" value="KAG0000269.1"/>
    <property type="molecule type" value="Genomic_DNA"/>
</dbReference>